<accession>A0A3E0VFC6</accession>
<gene>
    <name evidence="2" type="ORF">B7R54_01705</name>
</gene>
<evidence type="ECO:0000313" key="2">
    <source>
        <dbReference type="EMBL" id="RFA08070.1"/>
    </source>
</evidence>
<dbReference type="Pfam" id="PF18862">
    <property type="entry name" value="ApeA_NTD1"/>
    <property type="match status" value="1"/>
</dbReference>
<comment type="caution">
    <text evidence="2">The sequence shown here is derived from an EMBL/GenBank/DDBJ whole genome shotgun (WGS) entry which is preliminary data.</text>
</comment>
<evidence type="ECO:0000259" key="1">
    <source>
        <dbReference type="Pfam" id="PF18862"/>
    </source>
</evidence>
<dbReference type="AlphaFoldDB" id="A0A3E0VFC6"/>
<sequence>MLFASGDGRISLFGIRFSGYQMTTPAVGHFDVDEAVLHDRDGDISDSFVVASAQSHIDGLAEWTGFTAVTEDVGTNEAHLIQQVVATVKTADSFSWRQGDAEMTLTTHWEGDHSRPGIHVDEWVVLDSKFPEARPFSAHITEHRKLVSLLTLVFGTGISFRKHQIRDELFRVRNLDGELIGAPPLVEVIARQTIRDYSEQIPARSDLKQSGIVFLQQLKGEGLSQWAEGFGKWGRVINPTVGVLKRPDAYAEDVVMSTNLSLEAAGHLLPPADDEESTYFRGRPTTATFVYRCIASVGMNFSPISHSRQGMARAVANNYNGIKHFDRGAFPDFVQTRLIGKLSTLIVRLIATNLIEPTNEVVRDYVSGWRFRQLMEEFKLNDLYVDERGNCYVPQTQQ</sequence>
<name>A0A3E0VFC6_9MICO</name>
<feature type="domain" description="ApeA N-terminal" evidence="1">
    <location>
        <begin position="6"/>
        <end position="163"/>
    </location>
</feature>
<keyword evidence="3" id="KW-1185">Reference proteome</keyword>
<dbReference type="EMBL" id="NBWZ01000001">
    <property type="protein sequence ID" value="RFA08070.1"/>
    <property type="molecule type" value="Genomic_DNA"/>
</dbReference>
<evidence type="ECO:0000313" key="3">
    <source>
        <dbReference type="Proteomes" id="UP000256486"/>
    </source>
</evidence>
<proteinExistence type="predicted"/>
<reference evidence="2 3" key="1">
    <citation type="submission" date="2017-04" db="EMBL/GenBank/DDBJ databases">
        <title>Comparative genome analysis of Subtercola boreus.</title>
        <authorList>
            <person name="Cho Y.-J."/>
            <person name="Cho A."/>
            <person name="Kim O.-S."/>
            <person name="Lee J.-I."/>
        </authorList>
    </citation>
    <scope>NUCLEOTIDE SEQUENCE [LARGE SCALE GENOMIC DNA]</scope>
    <source>
        <strain evidence="2 3">K300</strain>
    </source>
</reference>
<dbReference type="Proteomes" id="UP000256486">
    <property type="component" value="Unassembled WGS sequence"/>
</dbReference>
<protein>
    <recommendedName>
        <fullName evidence="1">ApeA N-terminal domain-containing protein</fullName>
    </recommendedName>
</protein>
<dbReference type="InterPro" id="IPR041223">
    <property type="entry name" value="ApeA_NTD"/>
</dbReference>
<organism evidence="2 3">
    <name type="scientific">Subtercola boreus</name>
    <dbReference type="NCBI Taxonomy" id="120213"/>
    <lineage>
        <taxon>Bacteria</taxon>
        <taxon>Bacillati</taxon>
        <taxon>Actinomycetota</taxon>
        <taxon>Actinomycetes</taxon>
        <taxon>Micrococcales</taxon>
        <taxon>Microbacteriaceae</taxon>
        <taxon>Subtercola</taxon>
    </lineage>
</organism>